<comment type="caution">
    <text evidence="1">The sequence shown here is derived from an EMBL/GenBank/DDBJ whole genome shotgun (WGS) entry which is preliminary data.</text>
</comment>
<dbReference type="InterPro" id="IPR020511">
    <property type="entry name" value="Uncharacterised_HI0941"/>
</dbReference>
<evidence type="ECO:0000313" key="1">
    <source>
        <dbReference type="EMBL" id="TCP13985.1"/>
    </source>
</evidence>
<proteinExistence type="predicted"/>
<sequence>MTLSLFSGIFLSINQWTSYQRKSAVEIYQHYQALQIAENQKQRLFLKLACQHRIIQNDLTFTIQCANKKVKVQYLNREVSL</sequence>
<dbReference type="Pfam" id="PF17344">
    <property type="entry name" value="DUF5374"/>
    <property type="match status" value="1"/>
</dbReference>
<keyword evidence="2" id="KW-1185">Reference proteome</keyword>
<dbReference type="AlphaFoldDB" id="A0A4R2N2E9"/>
<name>A0A4R2N2E9_9PAST</name>
<dbReference type="Proteomes" id="UP000294841">
    <property type="component" value="Unassembled WGS sequence"/>
</dbReference>
<accession>A0A4R2N2E9</accession>
<protein>
    <submittedName>
        <fullName evidence="1">Prepilin peptidase dependent protein C</fullName>
    </submittedName>
</protein>
<organism evidence="1 2">
    <name type="scientific">Bisgaardia hudsonensis</name>
    <dbReference type="NCBI Taxonomy" id="109472"/>
    <lineage>
        <taxon>Bacteria</taxon>
        <taxon>Pseudomonadati</taxon>
        <taxon>Pseudomonadota</taxon>
        <taxon>Gammaproteobacteria</taxon>
        <taxon>Pasteurellales</taxon>
        <taxon>Pasteurellaceae</taxon>
        <taxon>Bisgaardia</taxon>
    </lineage>
</organism>
<evidence type="ECO:0000313" key="2">
    <source>
        <dbReference type="Proteomes" id="UP000294841"/>
    </source>
</evidence>
<gene>
    <name evidence="1" type="ORF">EV697_101106</name>
</gene>
<reference evidence="1 2" key="1">
    <citation type="submission" date="2019-03" db="EMBL/GenBank/DDBJ databases">
        <title>Genomic Encyclopedia of Type Strains, Phase IV (KMG-IV): sequencing the most valuable type-strain genomes for metagenomic binning, comparative biology and taxonomic classification.</title>
        <authorList>
            <person name="Goeker M."/>
        </authorList>
    </citation>
    <scope>NUCLEOTIDE SEQUENCE [LARGE SCALE GENOMIC DNA]</scope>
    <source>
        <strain evidence="1 2">DSM 28231</strain>
    </source>
</reference>
<dbReference type="EMBL" id="SLXI01000001">
    <property type="protein sequence ID" value="TCP13985.1"/>
    <property type="molecule type" value="Genomic_DNA"/>
</dbReference>